<keyword evidence="3" id="KW-0238">DNA-binding</keyword>
<evidence type="ECO:0000313" key="7">
    <source>
        <dbReference type="EMBL" id="KAL3736029.1"/>
    </source>
</evidence>
<feature type="domain" description="Myb-like" evidence="5">
    <location>
        <begin position="9"/>
        <end position="61"/>
    </location>
</feature>
<dbReference type="InterPro" id="IPR001005">
    <property type="entry name" value="SANT/Myb"/>
</dbReference>
<dbReference type="GO" id="GO:0003677">
    <property type="term" value="F:DNA binding"/>
    <property type="evidence" value="ECO:0007669"/>
    <property type="project" value="UniProtKB-KW"/>
</dbReference>
<dbReference type="PROSITE" id="PS51294">
    <property type="entry name" value="HTH_MYB"/>
    <property type="match status" value="2"/>
</dbReference>
<dbReference type="Gene3D" id="1.10.10.60">
    <property type="entry name" value="Homeodomain-like"/>
    <property type="match status" value="2"/>
</dbReference>
<dbReference type="AlphaFoldDB" id="A0ABD3KBI0"/>
<comment type="subcellular location">
    <subcellularLocation>
        <location evidence="1">Nucleus</location>
    </subcellularLocation>
</comment>
<gene>
    <name evidence="7" type="ORF">ACJRO7_025045</name>
</gene>
<feature type="domain" description="Myb-like" evidence="5">
    <location>
        <begin position="62"/>
        <end position="112"/>
    </location>
</feature>
<comment type="caution">
    <text evidence="7">The sequence shown here is derived from an EMBL/GenBank/DDBJ whole genome shotgun (WGS) entry which is preliminary data.</text>
</comment>
<keyword evidence="8" id="KW-1185">Reference proteome</keyword>
<evidence type="ECO:0000256" key="1">
    <source>
        <dbReference type="ARBA" id="ARBA00004123"/>
    </source>
</evidence>
<dbReference type="InterPro" id="IPR017930">
    <property type="entry name" value="Myb_dom"/>
</dbReference>
<dbReference type="InterPro" id="IPR009057">
    <property type="entry name" value="Homeodomain-like_sf"/>
</dbReference>
<dbReference type="FunFam" id="1.10.10.60:FF:000001">
    <property type="entry name" value="MYB-related transcription factor"/>
    <property type="match status" value="1"/>
</dbReference>
<sequence length="289" mass="32902">MGRSPCCAKEGVNRGAWSNDEDRILTDYIALHGEGKWRKVAQNAGLNRCFKSCRLRWVNYLKPGIKRGTISPDEEDLIIRLHRLLGNRWALIAARLPGRTDNEIKNYWKTILVKKLQAARPHDKHNLNCEEKVFASDGLVLNQQVNSHHKVLGSTEFSTSNELDKDLENIINTGAKNSDTDNLISFRVEDGDDNDMNFLNDGDEDFVFGVLDSSLPSDHEKMEMEEEKDLTGVNNGSFPCLEVCAFSCSRDEDRVETQMSNNYDSCDQPSLHMELKKLARFLELEDEFS</sequence>
<dbReference type="PROSITE" id="PS50090">
    <property type="entry name" value="MYB_LIKE"/>
    <property type="match status" value="2"/>
</dbReference>
<evidence type="ECO:0000259" key="5">
    <source>
        <dbReference type="PROSITE" id="PS50090"/>
    </source>
</evidence>
<dbReference type="CDD" id="cd00167">
    <property type="entry name" value="SANT"/>
    <property type="match status" value="2"/>
</dbReference>
<protein>
    <submittedName>
        <fullName evidence="7">Uncharacterized protein</fullName>
    </submittedName>
</protein>
<feature type="domain" description="HTH myb-type" evidence="6">
    <location>
        <begin position="9"/>
        <end position="61"/>
    </location>
</feature>
<dbReference type="PANTHER" id="PTHR47999">
    <property type="entry name" value="TRANSCRIPTION FACTOR MYB8-RELATED-RELATED"/>
    <property type="match status" value="1"/>
</dbReference>
<keyword evidence="4" id="KW-0539">Nucleus</keyword>
<dbReference type="GO" id="GO:0005634">
    <property type="term" value="C:nucleus"/>
    <property type="evidence" value="ECO:0007669"/>
    <property type="project" value="UniProtKB-SubCell"/>
</dbReference>
<dbReference type="SMART" id="SM00717">
    <property type="entry name" value="SANT"/>
    <property type="match status" value="2"/>
</dbReference>
<dbReference type="EMBL" id="JBJKBG010000006">
    <property type="protein sequence ID" value="KAL3736029.1"/>
    <property type="molecule type" value="Genomic_DNA"/>
</dbReference>
<accession>A0ABD3KBI0</accession>
<proteinExistence type="predicted"/>
<reference evidence="7 8" key="1">
    <citation type="submission" date="2024-11" db="EMBL/GenBank/DDBJ databases">
        <title>Chromosome-level genome assembly of Eucalyptus globulus Labill. provides insights into its genome evolution.</title>
        <authorList>
            <person name="Li X."/>
        </authorList>
    </citation>
    <scope>NUCLEOTIDE SEQUENCE [LARGE SCALE GENOMIC DNA]</scope>
    <source>
        <strain evidence="7">CL2024</strain>
        <tissue evidence="7">Fresh tender leaves</tissue>
    </source>
</reference>
<dbReference type="Pfam" id="PF00249">
    <property type="entry name" value="Myb_DNA-binding"/>
    <property type="match status" value="2"/>
</dbReference>
<dbReference type="InterPro" id="IPR015495">
    <property type="entry name" value="Myb_TF_plants"/>
</dbReference>
<evidence type="ECO:0000256" key="2">
    <source>
        <dbReference type="ARBA" id="ARBA00022737"/>
    </source>
</evidence>
<keyword evidence="2" id="KW-0677">Repeat</keyword>
<feature type="domain" description="HTH myb-type" evidence="6">
    <location>
        <begin position="62"/>
        <end position="116"/>
    </location>
</feature>
<dbReference type="SUPFAM" id="SSF46689">
    <property type="entry name" value="Homeodomain-like"/>
    <property type="match status" value="1"/>
</dbReference>
<evidence type="ECO:0000259" key="6">
    <source>
        <dbReference type="PROSITE" id="PS51294"/>
    </source>
</evidence>
<name>A0ABD3KBI0_EUCGL</name>
<dbReference type="PANTHER" id="PTHR47999:SF114">
    <property type="entry name" value="MYB FAMILY PROTEIN"/>
    <property type="match status" value="1"/>
</dbReference>
<evidence type="ECO:0000256" key="4">
    <source>
        <dbReference type="ARBA" id="ARBA00023242"/>
    </source>
</evidence>
<evidence type="ECO:0000256" key="3">
    <source>
        <dbReference type="ARBA" id="ARBA00023125"/>
    </source>
</evidence>
<dbReference type="Proteomes" id="UP001634007">
    <property type="component" value="Unassembled WGS sequence"/>
</dbReference>
<organism evidence="7 8">
    <name type="scientific">Eucalyptus globulus</name>
    <name type="common">Tasmanian blue gum</name>
    <dbReference type="NCBI Taxonomy" id="34317"/>
    <lineage>
        <taxon>Eukaryota</taxon>
        <taxon>Viridiplantae</taxon>
        <taxon>Streptophyta</taxon>
        <taxon>Embryophyta</taxon>
        <taxon>Tracheophyta</taxon>
        <taxon>Spermatophyta</taxon>
        <taxon>Magnoliopsida</taxon>
        <taxon>eudicotyledons</taxon>
        <taxon>Gunneridae</taxon>
        <taxon>Pentapetalae</taxon>
        <taxon>rosids</taxon>
        <taxon>malvids</taxon>
        <taxon>Myrtales</taxon>
        <taxon>Myrtaceae</taxon>
        <taxon>Myrtoideae</taxon>
        <taxon>Eucalypteae</taxon>
        <taxon>Eucalyptus</taxon>
    </lineage>
</organism>
<evidence type="ECO:0000313" key="8">
    <source>
        <dbReference type="Proteomes" id="UP001634007"/>
    </source>
</evidence>